<feature type="domain" description="C-methyltransferase" evidence="2">
    <location>
        <begin position="271"/>
        <end position="429"/>
    </location>
</feature>
<dbReference type="AlphaFoldDB" id="A0A517YP93"/>
<name>A0A517YP93_9BACT</name>
<sequence>MRAYDLPKAEGIGTKVDERVAAGEIYRERENCRVCGTRLEKGVVDLGMQAMTGIFPKDAASDPPFGPLSLGFCTGCTLVQLCHDYDSGLMYGENYGYRSGLNKSMVVHLEKKVSYLKRLVGLEAGDWVLDIGSNDGTSLNAYGGMGLNRVGIDPTSEKFLKYYEQDIQVVHDFFSAENYWGVSGGEKAKLVTSIAMFYDLPDPVKFARDICEVLDDEGVWHFEQSYLPAMLRTSSYDTICQEHLLYYSVHSIERILDRAGMKILDLSFNDVNGGSFAVSAVKKGSERSCNHAVIEWAMRSEMMLGVTGVGVFERFQKKIDLQRDLLLDLLMRIKRAGQVVVGYGASTKGNVLLQYSGIDEELVRAVGEINPDKFGCVTPGSHIPIMSDGDVRAMKPDYFLVLPWHFRHDILNREQGYMNDGGHFIFPLPEVEVV</sequence>
<dbReference type="Gene3D" id="6.20.50.110">
    <property type="entry name" value="Methyltransferase, zinc-binding domain"/>
    <property type="match status" value="1"/>
</dbReference>
<dbReference type="Pfam" id="PF08421">
    <property type="entry name" value="Methyltransf_13"/>
    <property type="match status" value="1"/>
</dbReference>
<dbReference type="Pfam" id="PF13489">
    <property type="entry name" value="Methyltransf_23"/>
    <property type="match status" value="1"/>
</dbReference>
<evidence type="ECO:0000259" key="2">
    <source>
        <dbReference type="Pfam" id="PF08484"/>
    </source>
</evidence>
<organism evidence="3 4">
    <name type="scientific">Poriferisphaera corsica</name>
    <dbReference type="NCBI Taxonomy" id="2528020"/>
    <lineage>
        <taxon>Bacteria</taxon>
        <taxon>Pseudomonadati</taxon>
        <taxon>Planctomycetota</taxon>
        <taxon>Phycisphaerae</taxon>
        <taxon>Phycisphaerales</taxon>
        <taxon>Phycisphaeraceae</taxon>
        <taxon>Poriferisphaera</taxon>
    </lineage>
</organism>
<dbReference type="OrthoDB" id="238183at2"/>
<dbReference type="Gene3D" id="3.40.50.150">
    <property type="entry name" value="Vaccinia Virus protein VP39"/>
    <property type="match status" value="1"/>
</dbReference>
<evidence type="ECO:0000259" key="1">
    <source>
        <dbReference type="Pfam" id="PF08421"/>
    </source>
</evidence>
<dbReference type="SUPFAM" id="SSF53335">
    <property type="entry name" value="S-adenosyl-L-methionine-dependent methyltransferases"/>
    <property type="match status" value="1"/>
</dbReference>
<evidence type="ECO:0000313" key="4">
    <source>
        <dbReference type="Proteomes" id="UP000317369"/>
    </source>
</evidence>
<dbReference type="InterPro" id="IPR029063">
    <property type="entry name" value="SAM-dependent_MTases_sf"/>
</dbReference>
<protein>
    <recommendedName>
        <fullName evidence="5">Methyltransferase</fullName>
    </recommendedName>
</protein>
<evidence type="ECO:0008006" key="5">
    <source>
        <dbReference type="Google" id="ProtNLM"/>
    </source>
</evidence>
<accession>A0A517YP93</accession>
<dbReference type="Pfam" id="PF08484">
    <property type="entry name" value="Methyltransf_14"/>
    <property type="match status" value="1"/>
</dbReference>
<dbReference type="EMBL" id="CP036425">
    <property type="protein sequence ID" value="QDU32055.1"/>
    <property type="molecule type" value="Genomic_DNA"/>
</dbReference>
<feature type="domain" description="Methyltransferase putative zinc binding" evidence="1">
    <location>
        <begin position="32"/>
        <end position="91"/>
    </location>
</feature>
<dbReference type="InterPro" id="IPR038576">
    <property type="entry name" value="Methyltransf_Zn-bd_dom_put_sf"/>
</dbReference>
<dbReference type="InterPro" id="IPR013691">
    <property type="entry name" value="MeTrfase_14"/>
</dbReference>
<reference evidence="3 4" key="1">
    <citation type="submission" date="2019-02" db="EMBL/GenBank/DDBJ databases">
        <title>Deep-cultivation of Planctomycetes and their phenomic and genomic characterization uncovers novel biology.</title>
        <authorList>
            <person name="Wiegand S."/>
            <person name="Jogler M."/>
            <person name="Boedeker C."/>
            <person name="Pinto D."/>
            <person name="Vollmers J."/>
            <person name="Rivas-Marin E."/>
            <person name="Kohn T."/>
            <person name="Peeters S.H."/>
            <person name="Heuer A."/>
            <person name="Rast P."/>
            <person name="Oberbeckmann S."/>
            <person name="Bunk B."/>
            <person name="Jeske O."/>
            <person name="Meyerdierks A."/>
            <person name="Storesund J.E."/>
            <person name="Kallscheuer N."/>
            <person name="Luecker S."/>
            <person name="Lage O.M."/>
            <person name="Pohl T."/>
            <person name="Merkel B.J."/>
            <person name="Hornburger P."/>
            <person name="Mueller R.-W."/>
            <person name="Bruemmer F."/>
            <person name="Labrenz M."/>
            <person name="Spormann A.M."/>
            <person name="Op den Camp H."/>
            <person name="Overmann J."/>
            <person name="Amann R."/>
            <person name="Jetten M.S.M."/>
            <person name="Mascher T."/>
            <person name="Medema M.H."/>
            <person name="Devos D.P."/>
            <person name="Kaster A.-K."/>
            <person name="Ovreas L."/>
            <person name="Rohde M."/>
            <person name="Galperin M.Y."/>
            <person name="Jogler C."/>
        </authorList>
    </citation>
    <scope>NUCLEOTIDE SEQUENCE [LARGE SCALE GENOMIC DNA]</scope>
    <source>
        <strain evidence="3 4">KS4</strain>
    </source>
</reference>
<dbReference type="InterPro" id="IPR013630">
    <property type="entry name" value="Methyltransf_Zn-bd_dom_put"/>
</dbReference>
<dbReference type="Gene3D" id="3.40.50.720">
    <property type="entry name" value="NAD(P)-binding Rossmann-like Domain"/>
    <property type="match status" value="1"/>
</dbReference>
<dbReference type="Proteomes" id="UP000317369">
    <property type="component" value="Chromosome"/>
</dbReference>
<dbReference type="RefSeq" id="WP_145072993.1">
    <property type="nucleotide sequence ID" value="NZ_CP036425.1"/>
</dbReference>
<dbReference type="KEGG" id="pcor:KS4_00830"/>
<evidence type="ECO:0000313" key="3">
    <source>
        <dbReference type="EMBL" id="QDU32055.1"/>
    </source>
</evidence>
<keyword evidence="4" id="KW-1185">Reference proteome</keyword>
<gene>
    <name evidence="3" type="ORF">KS4_00830</name>
</gene>
<proteinExistence type="predicted"/>